<protein>
    <submittedName>
        <fullName evidence="1">Spore photoproduct lyase</fullName>
        <ecNumber evidence="1">4.1.99.-</ecNumber>
    </submittedName>
</protein>
<dbReference type="KEGG" id="arf:AR1Y2_1723"/>
<keyword evidence="1" id="KW-0456">Lyase</keyword>
<evidence type="ECO:0000313" key="2">
    <source>
        <dbReference type="Proteomes" id="UP000298653"/>
    </source>
</evidence>
<dbReference type="PANTHER" id="PTHR37822:SF2">
    <property type="entry name" value="SPORE PHOTOPRODUCT LYASE"/>
    <property type="match status" value="1"/>
</dbReference>
<dbReference type="OrthoDB" id="9787095at2"/>
<dbReference type="InterPro" id="IPR049539">
    <property type="entry name" value="SPL"/>
</dbReference>
<reference evidence="1 2" key="1">
    <citation type="submission" date="2019-05" db="EMBL/GenBank/DDBJ databases">
        <title>Complete genome sequencing of Anaerostipes rhamnosivorans.</title>
        <authorList>
            <person name="Bui T.P.N."/>
            <person name="de Vos W.M."/>
        </authorList>
    </citation>
    <scope>NUCLEOTIDE SEQUENCE [LARGE SCALE GENOMIC DNA]</scope>
    <source>
        <strain evidence="1 2">1y2</strain>
    </source>
</reference>
<sequence length="332" mass="38445">MKLFTAVYYEPGILDYPLGQKLKQDFADLPWHEIDNHNRIEEMTKRPNSDFTKMKRYLIIGTRKTHRYVENQKISDYLVPFTSSGCTAMCLYCYLVCNYNKCAYLRLFVNREQMMDRLIRSSKKSEKPQTFEIGSNSDLVLENMITENLKWVIPTFAREGRGRITFPTKFASVKPLLDLPHQGKTIFRMSVNPQEIIDTIELGTSPLNQRIEAVNAMCEAGYPVGILIAPIILSDGWEKQYLDLIDQLADTLTKKTKKAMTIEMIFMTYSYVQNAINKEAFPDAPDLYDKQNMSGGGRGKYRYKKDLRLEAEPILTDYVRLRLPEADLVYVC</sequence>
<dbReference type="GO" id="GO:0051539">
    <property type="term" value="F:4 iron, 4 sulfur cluster binding"/>
    <property type="evidence" value="ECO:0007669"/>
    <property type="project" value="TreeGrafter"/>
</dbReference>
<organism evidence="1 2">
    <name type="scientific">Anaerostipes rhamnosivorans</name>
    <dbReference type="NCBI Taxonomy" id="1229621"/>
    <lineage>
        <taxon>Bacteria</taxon>
        <taxon>Bacillati</taxon>
        <taxon>Bacillota</taxon>
        <taxon>Clostridia</taxon>
        <taxon>Lachnospirales</taxon>
        <taxon>Lachnospiraceae</taxon>
        <taxon>Anaerostipes</taxon>
    </lineage>
</organism>
<dbReference type="RefSeq" id="WP_137328593.1">
    <property type="nucleotide sequence ID" value="NZ_CP040058.1"/>
</dbReference>
<keyword evidence="2" id="KW-1185">Reference proteome</keyword>
<dbReference type="EC" id="4.1.99.-" evidence="1"/>
<accession>A0A4P8IET8</accession>
<dbReference type="Proteomes" id="UP000298653">
    <property type="component" value="Chromosome"/>
</dbReference>
<name>A0A4P8IET8_9FIRM</name>
<evidence type="ECO:0000313" key="1">
    <source>
        <dbReference type="EMBL" id="QCP35177.1"/>
    </source>
</evidence>
<dbReference type="PANTHER" id="PTHR37822">
    <property type="entry name" value="SPORE PHOTOPRODUCT LYASE-RELATED"/>
    <property type="match status" value="1"/>
</dbReference>
<dbReference type="Pfam" id="PF20903">
    <property type="entry name" value="SPL"/>
    <property type="match status" value="1"/>
</dbReference>
<dbReference type="GO" id="GO:0042601">
    <property type="term" value="C:endospore-forming forespore"/>
    <property type="evidence" value="ECO:0007669"/>
    <property type="project" value="TreeGrafter"/>
</dbReference>
<dbReference type="Gene3D" id="3.40.50.12110">
    <property type="match status" value="1"/>
</dbReference>
<dbReference type="Gene3D" id="3.80.30.30">
    <property type="match status" value="1"/>
</dbReference>
<proteinExistence type="predicted"/>
<gene>
    <name evidence="1" type="ORF">AR1Y2_1723</name>
</gene>
<dbReference type="AlphaFoldDB" id="A0A4P8IET8"/>
<dbReference type="GO" id="GO:0003913">
    <property type="term" value="F:DNA photolyase activity"/>
    <property type="evidence" value="ECO:0007669"/>
    <property type="project" value="TreeGrafter"/>
</dbReference>
<dbReference type="EMBL" id="CP040058">
    <property type="protein sequence ID" value="QCP35177.1"/>
    <property type="molecule type" value="Genomic_DNA"/>
</dbReference>
<dbReference type="GO" id="GO:1904047">
    <property type="term" value="F:S-adenosyl-L-methionine binding"/>
    <property type="evidence" value="ECO:0007669"/>
    <property type="project" value="TreeGrafter"/>
</dbReference>